<keyword evidence="1" id="KW-0812">Transmembrane</keyword>
<organism evidence="2 3">
    <name type="scientific">Streptomyces olindensis</name>
    <dbReference type="NCBI Taxonomy" id="358823"/>
    <lineage>
        <taxon>Bacteria</taxon>
        <taxon>Bacillati</taxon>
        <taxon>Actinomycetota</taxon>
        <taxon>Actinomycetes</taxon>
        <taxon>Kitasatosporales</taxon>
        <taxon>Streptomycetaceae</taxon>
        <taxon>Streptomyces</taxon>
    </lineage>
</organism>
<dbReference type="RefSeq" id="WP_359790037.1">
    <property type="nucleotide sequence ID" value="NZ_JBEYBN010000026.1"/>
</dbReference>
<evidence type="ECO:0000313" key="2">
    <source>
        <dbReference type="EMBL" id="MEU2268580.1"/>
    </source>
</evidence>
<comment type="caution">
    <text evidence="2">The sequence shown here is derived from an EMBL/GenBank/DDBJ whole genome shotgun (WGS) entry which is preliminary data.</text>
</comment>
<keyword evidence="1" id="KW-1133">Transmembrane helix</keyword>
<keyword evidence="3" id="KW-1185">Reference proteome</keyword>
<proteinExistence type="predicted"/>
<dbReference type="EMBL" id="JBEYBN010000026">
    <property type="protein sequence ID" value="MEU2268580.1"/>
    <property type="molecule type" value="Genomic_DNA"/>
</dbReference>
<protein>
    <submittedName>
        <fullName evidence="2">Uncharacterized protein</fullName>
    </submittedName>
</protein>
<evidence type="ECO:0000256" key="1">
    <source>
        <dbReference type="SAM" id="Phobius"/>
    </source>
</evidence>
<evidence type="ECO:0000313" key="3">
    <source>
        <dbReference type="Proteomes" id="UP001550603"/>
    </source>
</evidence>
<dbReference type="Proteomes" id="UP001550603">
    <property type="component" value="Unassembled WGS sequence"/>
</dbReference>
<reference evidence="2 3" key="1">
    <citation type="submission" date="2024-06" db="EMBL/GenBank/DDBJ databases">
        <title>The Natural Products Discovery Center: Release of the First 8490 Sequenced Strains for Exploring Actinobacteria Biosynthetic Diversity.</title>
        <authorList>
            <person name="Kalkreuter E."/>
            <person name="Kautsar S.A."/>
            <person name="Yang D."/>
            <person name="Bader C.D."/>
            <person name="Teijaro C.N."/>
            <person name="Fluegel L."/>
            <person name="Davis C.M."/>
            <person name="Simpson J.R."/>
            <person name="Lauterbach L."/>
            <person name="Steele A.D."/>
            <person name="Gui C."/>
            <person name="Meng S."/>
            <person name="Li G."/>
            <person name="Viehrig K."/>
            <person name="Ye F."/>
            <person name="Su P."/>
            <person name="Kiefer A.F."/>
            <person name="Nichols A."/>
            <person name="Cepeda A.J."/>
            <person name="Yan W."/>
            <person name="Fan B."/>
            <person name="Jiang Y."/>
            <person name="Adhikari A."/>
            <person name="Zheng C.-J."/>
            <person name="Schuster L."/>
            <person name="Cowan T.M."/>
            <person name="Smanski M.J."/>
            <person name="Chevrette M.G."/>
            <person name="De Carvalho L.P.S."/>
            <person name="Shen B."/>
        </authorList>
    </citation>
    <scope>NUCLEOTIDE SEQUENCE [LARGE SCALE GENOMIC DNA]</scope>
    <source>
        <strain evidence="2 3">NPDC019583</strain>
    </source>
</reference>
<gene>
    <name evidence="2" type="ORF">ABZ568_19685</name>
</gene>
<name>A0ABV2XX29_9ACTN</name>
<accession>A0ABV2XX29</accession>
<sequence length="334" mass="37261">MREFARELRELVGSSYGTSGAHLGKAEMSRICNGHRLVGLDTLHRILRFKGADPKKVEYWELRWVLAYRHLEASGGKALAKRPGEAQAVREIAARNADRLRILAEEVQAKQDLARSRALRDTEKLFKEIDKSLPNSRRKFGYGPAACWVDLTDYLDRLIPLFTARKSDEERGTQCLTEILPGLAELTEITGVAEWRELADQIATAYEEAHHDGWEVAPSSGLELTTPLVYVDRYSHFRMQAGQRAAQLARQSAFLRKEPKLALPAPLDLDRYDPPRSHYRHAAPVSAACAGALPLALWTTGAPAPWLAVGAYSLVVFLSMWLVCLAHGADARPD</sequence>
<feature type="transmembrane region" description="Helical" evidence="1">
    <location>
        <begin position="306"/>
        <end position="326"/>
    </location>
</feature>
<keyword evidence="1" id="KW-0472">Membrane</keyword>